<dbReference type="InterPro" id="IPR011545">
    <property type="entry name" value="DEAD/DEAH_box_helicase_dom"/>
</dbReference>
<feature type="domain" description="Helicase C-terminal" evidence="9">
    <location>
        <begin position="735"/>
        <end position="919"/>
    </location>
</feature>
<dbReference type="PROSITE" id="PS51194">
    <property type="entry name" value="HELICASE_CTER"/>
    <property type="match status" value="1"/>
</dbReference>
<feature type="compositionally biased region" description="Basic and acidic residues" evidence="7">
    <location>
        <begin position="186"/>
        <end position="219"/>
    </location>
</feature>
<keyword evidence="11" id="KW-1185">Reference proteome</keyword>
<dbReference type="EC" id="3.6.4.13" evidence="1"/>
<name>A0A5C3LN76_9AGAR</name>
<feature type="compositionally biased region" description="Basic and acidic residues" evidence="7">
    <location>
        <begin position="69"/>
        <end position="101"/>
    </location>
</feature>
<dbReference type="Proteomes" id="UP000308652">
    <property type="component" value="Unassembled WGS sequence"/>
</dbReference>
<feature type="compositionally biased region" description="Polar residues" evidence="7">
    <location>
        <begin position="279"/>
        <end position="291"/>
    </location>
</feature>
<keyword evidence="2" id="KW-0547">Nucleotide-binding</keyword>
<dbReference type="STRING" id="68775.A0A5C3LN76"/>
<dbReference type="GO" id="GO:0003724">
    <property type="term" value="F:RNA helicase activity"/>
    <property type="evidence" value="ECO:0007669"/>
    <property type="project" value="UniProtKB-EC"/>
</dbReference>
<dbReference type="Pfam" id="PF00271">
    <property type="entry name" value="Helicase_C"/>
    <property type="match status" value="1"/>
</dbReference>
<feature type="region of interest" description="Disordered" evidence="7">
    <location>
        <begin position="39"/>
        <end position="306"/>
    </location>
</feature>
<dbReference type="CDD" id="cd18787">
    <property type="entry name" value="SF2_C_DEAD"/>
    <property type="match status" value="1"/>
</dbReference>
<dbReference type="Gene3D" id="3.40.50.300">
    <property type="entry name" value="P-loop containing nucleotide triphosphate hydrolases"/>
    <property type="match status" value="2"/>
</dbReference>
<dbReference type="SMART" id="SM00487">
    <property type="entry name" value="DEXDc"/>
    <property type="match status" value="1"/>
</dbReference>
<sequence length="919" mass="103751">MLASSLQTVSRSQICRKEQITALLHSSSALSKQVLKRKAINKQGSSHRRLVDDLRPSSKSGRLEVAQNDTKDDLRDRKPQLQQFERDGIPHENRSMGDRAGGRTTAFRRRPARRDERDGRERPSRWSSEESARRYEPESNHRDQRRYPDSSQRREDSRTHFGDRSPMEQEWKPYERHSESNYSGRLSREQEVEQEVYGRRSESGHGARERLSYEDRSPRQQEPYGGRLESNYGRERSSYGGRSFREPERYGGSDRQSASQQYSDRDRGYDDRRPDTRSSEWTPETAPTHTSVYKDGPQRDQAFPLPSPEELLNEETEFFRPPSEVSVSDTEKLRTRLPKTFISPPLLPGLLNCIHDMLGPDAKPTPIQSLSMKWLLPSEAWDGTWEAGGPKPAEALKMEKGEDGTEQKILEVIEPEETETEKATPQWKEFLLAAETGSGKSIAYLLPMLQHLKLTESASLAAPPTPRNGPPRPLNPRALVLAPTHELSRQLAGFAKSLLHDVKLRVQCASRANVLSSRENEASSAREMSKQFDAMVGGDGTGEFNVKKEKYPVDVVVGTPMKLMEMIRGRGWDRMDKGEMAAQENVEEDEEKKRLRRGRDKMPMFGKWRSKPEMGLEKVEWVVVDEADVLFDPDFRESTLTLLSDISAARGKPVPLTVKPSPANPMQRIATPASSPVNYPFNLLLTSATIPSALHTYLDSHHPSLVRLSSPRLHRLPKSLRTEYAPWTGGNKFADIERRIRQVWADDARAASTGLIEKEEGLSKIIIFCNRSNKVTELGEYLQEKLIKNVALTSTSEHRGRGSNRHLDGFLKRIGRSGESDAAREAPAPPKNPYALGDPAAHPHVLITTSLLSRGLDFAPSIKHVFIVDEPRNMVDFIHRAGRSGRAGKKGLVVVFGKLKGRGSDRSREVRKRVGVLTA</sequence>
<dbReference type="GO" id="GO:0003676">
    <property type="term" value="F:nucleic acid binding"/>
    <property type="evidence" value="ECO:0007669"/>
    <property type="project" value="InterPro"/>
</dbReference>
<gene>
    <name evidence="10" type="ORF">BDQ12DRAFT_690739</name>
</gene>
<evidence type="ECO:0000256" key="6">
    <source>
        <dbReference type="ARBA" id="ARBA00047984"/>
    </source>
</evidence>
<keyword evidence="3" id="KW-0378">Hydrolase</keyword>
<dbReference type="GO" id="GO:0005524">
    <property type="term" value="F:ATP binding"/>
    <property type="evidence" value="ECO:0007669"/>
    <property type="project" value="UniProtKB-KW"/>
</dbReference>
<organism evidence="10 11">
    <name type="scientific">Crucibulum laeve</name>
    <dbReference type="NCBI Taxonomy" id="68775"/>
    <lineage>
        <taxon>Eukaryota</taxon>
        <taxon>Fungi</taxon>
        <taxon>Dikarya</taxon>
        <taxon>Basidiomycota</taxon>
        <taxon>Agaricomycotina</taxon>
        <taxon>Agaricomycetes</taxon>
        <taxon>Agaricomycetidae</taxon>
        <taxon>Agaricales</taxon>
        <taxon>Agaricineae</taxon>
        <taxon>Nidulariaceae</taxon>
        <taxon>Crucibulum</taxon>
    </lineage>
</organism>
<comment type="catalytic activity">
    <reaction evidence="6">
        <text>ATP + H2O = ADP + phosphate + H(+)</text>
        <dbReference type="Rhea" id="RHEA:13065"/>
        <dbReference type="ChEBI" id="CHEBI:15377"/>
        <dbReference type="ChEBI" id="CHEBI:15378"/>
        <dbReference type="ChEBI" id="CHEBI:30616"/>
        <dbReference type="ChEBI" id="CHEBI:43474"/>
        <dbReference type="ChEBI" id="CHEBI:456216"/>
        <dbReference type="EC" id="3.6.4.13"/>
    </reaction>
</comment>
<dbReference type="Pfam" id="PF00270">
    <property type="entry name" value="DEAD"/>
    <property type="match status" value="1"/>
</dbReference>
<feature type="region of interest" description="Disordered" evidence="7">
    <location>
        <begin position="818"/>
        <end position="837"/>
    </location>
</feature>
<dbReference type="OrthoDB" id="10256233at2759"/>
<evidence type="ECO:0000256" key="2">
    <source>
        <dbReference type="ARBA" id="ARBA00022741"/>
    </source>
</evidence>
<evidence type="ECO:0000259" key="9">
    <source>
        <dbReference type="PROSITE" id="PS51194"/>
    </source>
</evidence>
<dbReference type="GO" id="GO:0016787">
    <property type="term" value="F:hydrolase activity"/>
    <property type="evidence" value="ECO:0007669"/>
    <property type="project" value="UniProtKB-KW"/>
</dbReference>
<dbReference type="InterPro" id="IPR014001">
    <property type="entry name" value="Helicase_ATP-bd"/>
</dbReference>
<dbReference type="InterPro" id="IPR001650">
    <property type="entry name" value="Helicase_C-like"/>
</dbReference>
<feature type="compositionally biased region" description="Basic residues" evidence="7">
    <location>
        <begin position="39"/>
        <end position="48"/>
    </location>
</feature>
<evidence type="ECO:0000256" key="5">
    <source>
        <dbReference type="ARBA" id="ARBA00022840"/>
    </source>
</evidence>
<evidence type="ECO:0000256" key="3">
    <source>
        <dbReference type="ARBA" id="ARBA00022801"/>
    </source>
</evidence>
<dbReference type="AlphaFoldDB" id="A0A5C3LN76"/>
<evidence type="ECO:0000256" key="7">
    <source>
        <dbReference type="SAM" id="MobiDB-lite"/>
    </source>
</evidence>
<dbReference type="PROSITE" id="PS51192">
    <property type="entry name" value="HELICASE_ATP_BIND_1"/>
    <property type="match status" value="1"/>
</dbReference>
<feature type="compositionally biased region" description="Basic and acidic residues" evidence="7">
    <location>
        <begin position="113"/>
        <end position="179"/>
    </location>
</feature>
<dbReference type="SMART" id="SM00490">
    <property type="entry name" value="HELICc"/>
    <property type="match status" value="1"/>
</dbReference>
<dbReference type="InterPro" id="IPR027417">
    <property type="entry name" value="P-loop_NTPase"/>
</dbReference>
<proteinExistence type="predicted"/>
<feature type="compositionally biased region" description="Basic and acidic residues" evidence="7">
    <location>
        <begin position="263"/>
        <end position="278"/>
    </location>
</feature>
<feature type="compositionally biased region" description="Basic and acidic residues" evidence="7">
    <location>
        <begin position="232"/>
        <end position="252"/>
    </location>
</feature>
<evidence type="ECO:0000256" key="1">
    <source>
        <dbReference type="ARBA" id="ARBA00012552"/>
    </source>
</evidence>
<evidence type="ECO:0000259" key="8">
    <source>
        <dbReference type="PROSITE" id="PS51192"/>
    </source>
</evidence>
<feature type="domain" description="Helicase ATP-binding" evidence="8">
    <location>
        <begin position="421"/>
        <end position="708"/>
    </location>
</feature>
<dbReference type="PANTHER" id="PTHR47960">
    <property type="entry name" value="DEAD-BOX ATP-DEPENDENT RNA HELICASE 50"/>
    <property type="match status" value="1"/>
</dbReference>
<accession>A0A5C3LN76</accession>
<evidence type="ECO:0000313" key="10">
    <source>
        <dbReference type="EMBL" id="TFK33778.1"/>
    </source>
</evidence>
<protein>
    <recommendedName>
        <fullName evidence="1">RNA helicase</fullName>
        <ecNumber evidence="1">3.6.4.13</ecNumber>
    </recommendedName>
</protein>
<keyword evidence="5" id="KW-0067">ATP-binding</keyword>
<keyword evidence="4" id="KW-0347">Helicase</keyword>
<reference evidence="10 11" key="1">
    <citation type="journal article" date="2019" name="Nat. Ecol. Evol.">
        <title>Megaphylogeny resolves global patterns of mushroom evolution.</title>
        <authorList>
            <person name="Varga T."/>
            <person name="Krizsan K."/>
            <person name="Foldi C."/>
            <person name="Dima B."/>
            <person name="Sanchez-Garcia M."/>
            <person name="Sanchez-Ramirez S."/>
            <person name="Szollosi G.J."/>
            <person name="Szarkandi J.G."/>
            <person name="Papp V."/>
            <person name="Albert L."/>
            <person name="Andreopoulos W."/>
            <person name="Angelini C."/>
            <person name="Antonin V."/>
            <person name="Barry K.W."/>
            <person name="Bougher N.L."/>
            <person name="Buchanan P."/>
            <person name="Buyck B."/>
            <person name="Bense V."/>
            <person name="Catcheside P."/>
            <person name="Chovatia M."/>
            <person name="Cooper J."/>
            <person name="Damon W."/>
            <person name="Desjardin D."/>
            <person name="Finy P."/>
            <person name="Geml J."/>
            <person name="Haridas S."/>
            <person name="Hughes K."/>
            <person name="Justo A."/>
            <person name="Karasinski D."/>
            <person name="Kautmanova I."/>
            <person name="Kiss B."/>
            <person name="Kocsube S."/>
            <person name="Kotiranta H."/>
            <person name="LaButti K.M."/>
            <person name="Lechner B.E."/>
            <person name="Liimatainen K."/>
            <person name="Lipzen A."/>
            <person name="Lukacs Z."/>
            <person name="Mihaltcheva S."/>
            <person name="Morgado L.N."/>
            <person name="Niskanen T."/>
            <person name="Noordeloos M.E."/>
            <person name="Ohm R.A."/>
            <person name="Ortiz-Santana B."/>
            <person name="Ovrebo C."/>
            <person name="Racz N."/>
            <person name="Riley R."/>
            <person name="Savchenko A."/>
            <person name="Shiryaev A."/>
            <person name="Soop K."/>
            <person name="Spirin V."/>
            <person name="Szebenyi C."/>
            <person name="Tomsovsky M."/>
            <person name="Tulloss R.E."/>
            <person name="Uehling J."/>
            <person name="Grigoriev I.V."/>
            <person name="Vagvolgyi C."/>
            <person name="Papp T."/>
            <person name="Martin F.M."/>
            <person name="Miettinen O."/>
            <person name="Hibbett D.S."/>
            <person name="Nagy L.G."/>
        </authorList>
    </citation>
    <scope>NUCLEOTIDE SEQUENCE [LARGE SCALE GENOMIC DNA]</scope>
    <source>
        <strain evidence="10 11">CBS 166.37</strain>
    </source>
</reference>
<dbReference type="EMBL" id="ML213642">
    <property type="protein sequence ID" value="TFK33778.1"/>
    <property type="molecule type" value="Genomic_DNA"/>
</dbReference>
<dbReference type="SUPFAM" id="SSF52540">
    <property type="entry name" value="P-loop containing nucleoside triphosphate hydrolases"/>
    <property type="match status" value="1"/>
</dbReference>
<evidence type="ECO:0000313" key="11">
    <source>
        <dbReference type="Proteomes" id="UP000308652"/>
    </source>
</evidence>
<evidence type="ECO:0000256" key="4">
    <source>
        <dbReference type="ARBA" id="ARBA00022806"/>
    </source>
</evidence>